<comment type="caution">
    <text evidence="1">The sequence shown here is derived from an EMBL/GenBank/DDBJ whole genome shotgun (WGS) entry which is preliminary data.</text>
</comment>
<evidence type="ECO:0000313" key="1">
    <source>
        <dbReference type="EMBL" id="KAF9642145.1"/>
    </source>
</evidence>
<accession>A0ACB6YXG5</accession>
<proteinExistence type="predicted"/>
<keyword evidence="2" id="KW-1185">Reference proteome</keyword>
<dbReference type="Proteomes" id="UP000886501">
    <property type="component" value="Unassembled WGS sequence"/>
</dbReference>
<name>A0ACB6YXG5_THEGA</name>
<reference evidence="1" key="2">
    <citation type="journal article" date="2020" name="Nat. Commun.">
        <title>Large-scale genome sequencing of mycorrhizal fungi provides insights into the early evolution of symbiotic traits.</title>
        <authorList>
            <person name="Miyauchi S."/>
            <person name="Kiss E."/>
            <person name="Kuo A."/>
            <person name="Drula E."/>
            <person name="Kohler A."/>
            <person name="Sanchez-Garcia M."/>
            <person name="Morin E."/>
            <person name="Andreopoulos B."/>
            <person name="Barry K.W."/>
            <person name="Bonito G."/>
            <person name="Buee M."/>
            <person name="Carver A."/>
            <person name="Chen C."/>
            <person name="Cichocki N."/>
            <person name="Clum A."/>
            <person name="Culley D."/>
            <person name="Crous P.W."/>
            <person name="Fauchery L."/>
            <person name="Girlanda M."/>
            <person name="Hayes R.D."/>
            <person name="Keri Z."/>
            <person name="LaButti K."/>
            <person name="Lipzen A."/>
            <person name="Lombard V."/>
            <person name="Magnuson J."/>
            <person name="Maillard F."/>
            <person name="Murat C."/>
            <person name="Nolan M."/>
            <person name="Ohm R.A."/>
            <person name="Pangilinan J."/>
            <person name="Pereira M.F."/>
            <person name="Perotto S."/>
            <person name="Peter M."/>
            <person name="Pfister S."/>
            <person name="Riley R."/>
            <person name="Sitrit Y."/>
            <person name="Stielow J.B."/>
            <person name="Szollosi G."/>
            <person name="Zifcakova L."/>
            <person name="Stursova M."/>
            <person name="Spatafora J.W."/>
            <person name="Tedersoo L."/>
            <person name="Vaario L.M."/>
            <person name="Yamada A."/>
            <person name="Yan M."/>
            <person name="Wang P."/>
            <person name="Xu J."/>
            <person name="Bruns T."/>
            <person name="Baldrian P."/>
            <person name="Vilgalys R."/>
            <person name="Dunand C."/>
            <person name="Henrissat B."/>
            <person name="Grigoriev I.V."/>
            <person name="Hibbett D."/>
            <person name="Nagy L.G."/>
            <person name="Martin F.M."/>
        </authorList>
    </citation>
    <scope>NUCLEOTIDE SEQUENCE</scope>
    <source>
        <strain evidence="1">P2</strain>
    </source>
</reference>
<evidence type="ECO:0000313" key="2">
    <source>
        <dbReference type="Proteomes" id="UP000886501"/>
    </source>
</evidence>
<sequence length="160" mass="17432">MDLLLYEEEFNSDLTMEEEAEVFRNLIENFLRPYAHFSHLPLFVHPTPIETAVPTPNLSPLAADTLALTSLPSTSTLRQVLPAVSPLPSCSLSHLSECLVSHSTLTSPSLDASSSVSDATTTSSELSLPSPNMVQPGENMEQDQEDPMMMMANTLTQLQA</sequence>
<organism evidence="1 2">
    <name type="scientific">Thelephora ganbajun</name>
    <name type="common">Ganba fungus</name>
    <dbReference type="NCBI Taxonomy" id="370292"/>
    <lineage>
        <taxon>Eukaryota</taxon>
        <taxon>Fungi</taxon>
        <taxon>Dikarya</taxon>
        <taxon>Basidiomycota</taxon>
        <taxon>Agaricomycotina</taxon>
        <taxon>Agaricomycetes</taxon>
        <taxon>Thelephorales</taxon>
        <taxon>Thelephoraceae</taxon>
        <taxon>Thelephora</taxon>
    </lineage>
</organism>
<reference evidence="1" key="1">
    <citation type="submission" date="2019-10" db="EMBL/GenBank/DDBJ databases">
        <authorList>
            <consortium name="DOE Joint Genome Institute"/>
            <person name="Kuo A."/>
            <person name="Miyauchi S."/>
            <person name="Kiss E."/>
            <person name="Drula E."/>
            <person name="Kohler A."/>
            <person name="Sanchez-Garcia M."/>
            <person name="Andreopoulos B."/>
            <person name="Barry K.W."/>
            <person name="Bonito G."/>
            <person name="Buee M."/>
            <person name="Carver A."/>
            <person name="Chen C."/>
            <person name="Cichocki N."/>
            <person name="Clum A."/>
            <person name="Culley D."/>
            <person name="Crous P.W."/>
            <person name="Fauchery L."/>
            <person name="Girlanda M."/>
            <person name="Hayes R."/>
            <person name="Keri Z."/>
            <person name="Labutti K."/>
            <person name="Lipzen A."/>
            <person name="Lombard V."/>
            <person name="Magnuson J."/>
            <person name="Maillard F."/>
            <person name="Morin E."/>
            <person name="Murat C."/>
            <person name="Nolan M."/>
            <person name="Ohm R."/>
            <person name="Pangilinan J."/>
            <person name="Pereira M."/>
            <person name="Perotto S."/>
            <person name="Peter M."/>
            <person name="Riley R."/>
            <person name="Sitrit Y."/>
            <person name="Stielow B."/>
            <person name="Szollosi G."/>
            <person name="Zifcakova L."/>
            <person name="Stursova M."/>
            <person name="Spatafora J.W."/>
            <person name="Tedersoo L."/>
            <person name="Vaario L.-M."/>
            <person name="Yamada A."/>
            <person name="Yan M."/>
            <person name="Wang P."/>
            <person name="Xu J."/>
            <person name="Bruns T."/>
            <person name="Baldrian P."/>
            <person name="Vilgalys R."/>
            <person name="Henrissat B."/>
            <person name="Grigoriev I.V."/>
            <person name="Hibbett D."/>
            <person name="Nagy L.G."/>
            <person name="Martin F.M."/>
        </authorList>
    </citation>
    <scope>NUCLEOTIDE SEQUENCE</scope>
    <source>
        <strain evidence="1">P2</strain>
    </source>
</reference>
<gene>
    <name evidence="1" type="ORF">BDM02DRAFT_3193817</name>
</gene>
<dbReference type="EMBL" id="MU118654">
    <property type="protein sequence ID" value="KAF9642145.1"/>
    <property type="molecule type" value="Genomic_DNA"/>
</dbReference>
<protein>
    <submittedName>
        <fullName evidence="1">Uncharacterized protein</fullName>
    </submittedName>
</protein>